<accession>A0A8C4JLN6</accession>
<dbReference type="GO" id="GO:0009968">
    <property type="term" value="P:negative regulation of signal transduction"/>
    <property type="evidence" value="ECO:0007669"/>
    <property type="project" value="InterPro"/>
</dbReference>
<sequence length="160" mass="17950">MVATASLSSESPARVSEWIQGGFPQPDITGPKPNLSEAVFERQPVMLYLKCWRSLSRSKQAKLFCSKVLVLEKLTEEIAQEVLWPSSTELCGLRDRFHCDPSIVPTFESTLVFRQDCCSWSSLRDFFTHACPTSSLSRESCIIEATVIRVMPSLEEPTSS</sequence>
<evidence type="ECO:0000256" key="2">
    <source>
        <dbReference type="ARBA" id="ARBA00010670"/>
    </source>
</evidence>
<dbReference type="Gene3D" id="3.90.470.40">
    <property type="entry name" value="RTP801-like"/>
    <property type="match status" value="2"/>
</dbReference>
<dbReference type="AlphaFoldDB" id="A0A8C4JLN6"/>
<evidence type="ECO:0000256" key="4">
    <source>
        <dbReference type="ARBA" id="ARBA00037487"/>
    </source>
</evidence>
<keyword evidence="3" id="KW-0963">Cytoplasm</keyword>
<dbReference type="Ensembl" id="ENSDNVT00000013341.1">
    <property type="protein sequence ID" value="ENSDNVP00000011068.1"/>
    <property type="gene ID" value="ENSDNVG00000007827.1"/>
</dbReference>
<organism evidence="6 7">
    <name type="scientific">Dromaius novaehollandiae</name>
    <name type="common">Emu</name>
    <dbReference type="NCBI Taxonomy" id="8790"/>
    <lineage>
        <taxon>Eukaryota</taxon>
        <taxon>Metazoa</taxon>
        <taxon>Chordata</taxon>
        <taxon>Craniata</taxon>
        <taxon>Vertebrata</taxon>
        <taxon>Euteleostomi</taxon>
        <taxon>Archelosauria</taxon>
        <taxon>Archosauria</taxon>
        <taxon>Dinosauria</taxon>
        <taxon>Saurischia</taxon>
        <taxon>Theropoda</taxon>
        <taxon>Coelurosauria</taxon>
        <taxon>Aves</taxon>
        <taxon>Palaeognathae</taxon>
        <taxon>Casuariiformes</taxon>
        <taxon>Dromaiidae</taxon>
        <taxon>Dromaius</taxon>
    </lineage>
</organism>
<reference evidence="6" key="2">
    <citation type="submission" date="2025-09" db="UniProtKB">
        <authorList>
            <consortium name="Ensembl"/>
        </authorList>
    </citation>
    <scope>IDENTIFICATION</scope>
</reference>
<comment type="function">
    <text evidence="4">Inhibits cell growth by regulating the TOR signaling pathway upstream of the TSC1-TSC2 complex and downstream of AKT1.</text>
</comment>
<protein>
    <recommendedName>
        <fullName evidence="5">DNA damage-inducible transcript 4-like protein</fullName>
    </recommendedName>
</protein>
<reference evidence="6" key="1">
    <citation type="submission" date="2025-08" db="UniProtKB">
        <authorList>
            <consortium name="Ensembl"/>
        </authorList>
    </citation>
    <scope>IDENTIFICATION</scope>
</reference>
<comment type="subcellular location">
    <subcellularLocation>
        <location evidence="1">Cytoplasm</location>
    </subcellularLocation>
</comment>
<keyword evidence="7" id="KW-1185">Reference proteome</keyword>
<evidence type="ECO:0000256" key="5">
    <source>
        <dbReference type="ARBA" id="ARBA00039359"/>
    </source>
</evidence>
<dbReference type="Proteomes" id="UP000694423">
    <property type="component" value="Unplaced"/>
</dbReference>
<dbReference type="Pfam" id="PF07809">
    <property type="entry name" value="RTP801_C"/>
    <property type="match status" value="2"/>
</dbReference>
<name>A0A8C4JLN6_DRONO</name>
<dbReference type="InterPro" id="IPR038281">
    <property type="entry name" value="RTP801-like_C_sf"/>
</dbReference>
<dbReference type="InterPro" id="IPR012918">
    <property type="entry name" value="RTP801-like"/>
</dbReference>
<evidence type="ECO:0000256" key="1">
    <source>
        <dbReference type="ARBA" id="ARBA00004496"/>
    </source>
</evidence>
<evidence type="ECO:0000313" key="7">
    <source>
        <dbReference type="Proteomes" id="UP000694423"/>
    </source>
</evidence>
<dbReference type="GO" id="GO:0005737">
    <property type="term" value="C:cytoplasm"/>
    <property type="evidence" value="ECO:0007669"/>
    <property type="project" value="UniProtKB-SubCell"/>
</dbReference>
<proteinExistence type="inferred from homology"/>
<evidence type="ECO:0000256" key="3">
    <source>
        <dbReference type="ARBA" id="ARBA00022490"/>
    </source>
</evidence>
<dbReference type="PANTHER" id="PTHR12478">
    <property type="entry name" value="DNA-DAMAGE-INDUCIBLE TRANSCRIPT 4 PROTEIN DDIT4"/>
    <property type="match status" value="1"/>
</dbReference>
<comment type="similarity">
    <text evidence="2">Belongs to the DDIT4 family.</text>
</comment>
<dbReference type="PANTHER" id="PTHR12478:SF17">
    <property type="entry name" value="DNA DAMAGE-INDUCIBLE TRANSCRIPT 4-LIKE PROTEIN"/>
    <property type="match status" value="1"/>
</dbReference>
<evidence type="ECO:0000313" key="6">
    <source>
        <dbReference type="Ensembl" id="ENSDNVP00000011068.1"/>
    </source>
</evidence>